<evidence type="ECO:0000259" key="9">
    <source>
        <dbReference type="Pfam" id="PF02811"/>
    </source>
</evidence>
<comment type="caution">
    <text evidence="10">The sequence shown here is derived from an EMBL/GenBank/DDBJ whole genome shotgun (WGS) entry which is preliminary data.</text>
</comment>
<accession>A0ABN1RTI1</accession>
<dbReference type="EC" id="3.1.3.15" evidence="3 8"/>
<evidence type="ECO:0000256" key="1">
    <source>
        <dbReference type="ARBA" id="ARBA00004970"/>
    </source>
</evidence>
<name>A0ABN1RTI1_9ACTN</name>
<gene>
    <name evidence="10" type="ORF">GCM10009554_82740</name>
</gene>
<dbReference type="PANTHER" id="PTHR21039">
    <property type="entry name" value="HISTIDINOL PHOSPHATASE-RELATED"/>
    <property type="match status" value="1"/>
</dbReference>
<dbReference type="EMBL" id="BAAAHK010000027">
    <property type="protein sequence ID" value="GAA0963415.1"/>
    <property type="molecule type" value="Genomic_DNA"/>
</dbReference>
<evidence type="ECO:0000256" key="3">
    <source>
        <dbReference type="ARBA" id="ARBA00013085"/>
    </source>
</evidence>
<dbReference type="PANTHER" id="PTHR21039:SF0">
    <property type="entry name" value="HISTIDINOL-PHOSPHATASE"/>
    <property type="match status" value="1"/>
</dbReference>
<evidence type="ECO:0000313" key="10">
    <source>
        <dbReference type="EMBL" id="GAA0963415.1"/>
    </source>
</evidence>
<dbReference type="Gene3D" id="3.20.20.140">
    <property type="entry name" value="Metal-dependent hydrolases"/>
    <property type="match status" value="1"/>
</dbReference>
<dbReference type="Pfam" id="PF02811">
    <property type="entry name" value="PHP"/>
    <property type="match status" value="1"/>
</dbReference>
<evidence type="ECO:0000313" key="11">
    <source>
        <dbReference type="Proteomes" id="UP001500542"/>
    </source>
</evidence>
<keyword evidence="11" id="KW-1185">Reference proteome</keyword>
<protein>
    <recommendedName>
        <fullName evidence="3 8">Histidinol-phosphatase</fullName>
        <shortName evidence="8">HolPase</shortName>
        <ecNumber evidence="3 8">3.1.3.15</ecNumber>
    </recommendedName>
</protein>
<sequence length="275" mass="31085">MQLPGDGHVHTEYSWDADQGSMDLTCARAVDLGVPSVAFTEHVDYTPFRAGFLVEKVPELVTDGILRAAELDAKGYLESIERCRAKYPELRILSGMEIGQPHLHDAELRKLLAQGTFDRLLGSLHCLLDGDVYAEPWELYPHRPADEVFREYLADIPRMVAGSELFEVFAHIDYPIRSWPDTAKPFAPEDFEDELRQALRSLADGERALEINTRIPLHPTILKWWPEEGGERVTFGSDAHLPEALATGLAEAVAVAEAYKFTPDRRPELPWRLKR</sequence>
<keyword evidence="5 8" id="KW-0378">Hydrolase</keyword>
<evidence type="ECO:0000256" key="7">
    <source>
        <dbReference type="ARBA" id="ARBA00049158"/>
    </source>
</evidence>
<evidence type="ECO:0000256" key="8">
    <source>
        <dbReference type="RuleBase" id="RU366003"/>
    </source>
</evidence>
<evidence type="ECO:0000256" key="6">
    <source>
        <dbReference type="ARBA" id="ARBA00023102"/>
    </source>
</evidence>
<dbReference type="InterPro" id="IPR016195">
    <property type="entry name" value="Pol/histidinol_Pase-like"/>
</dbReference>
<dbReference type="Proteomes" id="UP001500542">
    <property type="component" value="Unassembled WGS sequence"/>
</dbReference>
<proteinExistence type="inferred from homology"/>
<keyword evidence="6 8" id="KW-0368">Histidine biosynthesis</keyword>
<evidence type="ECO:0000256" key="2">
    <source>
        <dbReference type="ARBA" id="ARBA00009152"/>
    </source>
</evidence>
<dbReference type="RefSeq" id="WP_343984058.1">
    <property type="nucleotide sequence ID" value="NZ_BAAAHK010000027.1"/>
</dbReference>
<evidence type="ECO:0000256" key="5">
    <source>
        <dbReference type="ARBA" id="ARBA00022801"/>
    </source>
</evidence>
<organism evidence="10 11">
    <name type="scientific">Kribbella koreensis</name>
    <dbReference type="NCBI Taxonomy" id="57909"/>
    <lineage>
        <taxon>Bacteria</taxon>
        <taxon>Bacillati</taxon>
        <taxon>Actinomycetota</taxon>
        <taxon>Actinomycetes</taxon>
        <taxon>Propionibacteriales</taxon>
        <taxon>Kribbellaceae</taxon>
        <taxon>Kribbella</taxon>
    </lineage>
</organism>
<comment type="similarity">
    <text evidence="2 8">Belongs to the PHP hydrolase family. HisK subfamily.</text>
</comment>
<evidence type="ECO:0000256" key="4">
    <source>
        <dbReference type="ARBA" id="ARBA00022605"/>
    </source>
</evidence>
<dbReference type="SUPFAM" id="SSF89550">
    <property type="entry name" value="PHP domain-like"/>
    <property type="match status" value="1"/>
</dbReference>
<keyword evidence="4 8" id="KW-0028">Amino-acid biosynthesis</keyword>
<dbReference type="InterPro" id="IPR004013">
    <property type="entry name" value="PHP_dom"/>
</dbReference>
<reference evidence="10 11" key="1">
    <citation type="journal article" date="2019" name="Int. J. Syst. Evol. Microbiol.">
        <title>The Global Catalogue of Microorganisms (GCM) 10K type strain sequencing project: providing services to taxonomists for standard genome sequencing and annotation.</title>
        <authorList>
            <consortium name="The Broad Institute Genomics Platform"/>
            <consortium name="The Broad Institute Genome Sequencing Center for Infectious Disease"/>
            <person name="Wu L."/>
            <person name="Ma J."/>
        </authorList>
    </citation>
    <scope>NUCLEOTIDE SEQUENCE [LARGE SCALE GENOMIC DNA]</scope>
    <source>
        <strain evidence="10 11">JCM 10977</strain>
    </source>
</reference>
<dbReference type="InterPro" id="IPR010140">
    <property type="entry name" value="Histidinol_P_phosphatase_HisJ"/>
</dbReference>
<comment type="catalytic activity">
    <reaction evidence="7 8">
        <text>L-histidinol phosphate + H2O = L-histidinol + phosphate</text>
        <dbReference type="Rhea" id="RHEA:14465"/>
        <dbReference type="ChEBI" id="CHEBI:15377"/>
        <dbReference type="ChEBI" id="CHEBI:43474"/>
        <dbReference type="ChEBI" id="CHEBI:57699"/>
        <dbReference type="ChEBI" id="CHEBI:57980"/>
        <dbReference type="EC" id="3.1.3.15"/>
    </reaction>
</comment>
<feature type="domain" description="PHP" evidence="9">
    <location>
        <begin position="6"/>
        <end position="213"/>
    </location>
</feature>
<comment type="pathway">
    <text evidence="1 8">Amino-acid biosynthesis; L-histidine biosynthesis; L-histidine from 5-phospho-alpha-D-ribose 1-diphosphate: step 8/9.</text>
</comment>